<dbReference type="InterPro" id="IPR036865">
    <property type="entry name" value="CRAL-TRIO_dom_sf"/>
</dbReference>
<dbReference type="SUPFAM" id="SSF52087">
    <property type="entry name" value="CRAL/TRIO domain"/>
    <property type="match status" value="1"/>
</dbReference>
<reference evidence="14" key="1">
    <citation type="journal article" date="2020" name="bioRxiv">
        <title>Chromosome-level reference genome of the European wasp spider Argiope bruennichi: a resource for studies on range expansion and evolutionary adaptation.</title>
        <authorList>
            <person name="Sheffer M.M."/>
            <person name="Hoppe A."/>
            <person name="Krehenwinkel H."/>
            <person name="Uhl G."/>
            <person name="Kuss A.W."/>
            <person name="Jensen L."/>
            <person name="Jensen C."/>
            <person name="Gillespie R.G."/>
            <person name="Hoff K.J."/>
            <person name="Prost S."/>
        </authorList>
    </citation>
    <scope>NUCLEOTIDE SEQUENCE</scope>
</reference>
<dbReference type="CDD" id="cd00170">
    <property type="entry name" value="SEC14"/>
    <property type="match status" value="1"/>
</dbReference>
<keyword evidence="7" id="KW-0915">Sodium</keyword>
<keyword evidence="9" id="KW-0472">Membrane</keyword>
<dbReference type="GO" id="GO:0016020">
    <property type="term" value="C:membrane"/>
    <property type="evidence" value="ECO:0007669"/>
    <property type="project" value="UniProtKB-SubCell"/>
</dbReference>
<evidence type="ECO:0000256" key="8">
    <source>
        <dbReference type="ARBA" id="ARBA00023065"/>
    </source>
</evidence>
<keyword evidence="8 12" id="KW-0406">Ion transport</keyword>
<evidence type="ECO:0000256" key="12">
    <source>
        <dbReference type="RuleBase" id="RU000679"/>
    </source>
</evidence>
<dbReference type="PANTHER" id="PTHR10174">
    <property type="entry name" value="ALPHA-TOCOPHEROL TRANSFER PROTEIN-RELATED"/>
    <property type="match status" value="1"/>
</dbReference>
<evidence type="ECO:0000313" key="15">
    <source>
        <dbReference type="Proteomes" id="UP000807504"/>
    </source>
</evidence>
<name>A0A8T0ETJ3_ARGBR</name>
<dbReference type="PROSITE" id="PS50191">
    <property type="entry name" value="CRAL_TRIO"/>
    <property type="match status" value="1"/>
</dbReference>
<organism evidence="14 15">
    <name type="scientific">Argiope bruennichi</name>
    <name type="common">Wasp spider</name>
    <name type="synonym">Aranea bruennichi</name>
    <dbReference type="NCBI Taxonomy" id="94029"/>
    <lineage>
        <taxon>Eukaryota</taxon>
        <taxon>Metazoa</taxon>
        <taxon>Ecdysozoa</taxon>
        <taxon>Arthropoda</taxon>
        <taxon>Chelicerata</taxon>
        <taxon>Arachnida</taxon>
        <taxon>Araneae</taxon>
        <taxon>Araneomorphae</taxon>
        <taxon>Entelegynae</taxon>
        <taxon>Araneoidea</taxon>
        <taxon>Araneidae</taxon>
        <taxon>Argiope</taxon>
    </lineage>
</organism>
<dbReference type="PRINTS" id="PR00180">
    <property type="entry name" value="CRETINALDHBP"/>
</dbReference>
<evidence type="ECO:0000256" key="9">
    <source>
        <dbReference type="ARBA" id="ARBA00023136"/>
    </source>
</evidence>
<sequence>MFIRDPATARIGEEILPFECGNVPEYFRKKAEAELHDSPDKRAQGLRQLKELIKKDKHTKHLEFEDDFLLQYLISKKYNIAKAFSFLKALVHLKKKHPEIFSGFSYEEISRSMSENVLTVLPWRCQDGCAILAAHLDNWDPEKLRIDDLKRSIAIYLLQSLQEPMTQINGFKVIIDAKSNPMKHLRYITPSNLYLLYHGTQECVPARYKDIHLVNESLTLKAAWFLVKPFLSDKIKKRVHFHSSNEDLLKFFPKSILPTEFGGELQNYDMYDWLRKATEPAKLEDCFKKRTCSLPIPCESIPNAKRVSLRIEDSVEKLNKGKRVSKEVWRVLKILLFATCSTFYLSQSMEFYKRFCEYPTTTSMEVINPEFYKMPAVTVCLRNLIKRSKFCAENPDNCEKPRKRENILFKKKTIYVLRKISRFLKGLIPILGYHTIQSGYLSCKTAEYIQEMLFHGIQNNSLPSGLPWQKWKTTYVYDYEAHLYSRCYSDNLHISSDEKAFEKKLDGNSHDPLRFSLKEQTPLSIVQIHHFSSKSRLVEKNCFFLATESKQLFCTSPSCTWSTLLSLESHCNLGTNTTYT</sequence>
<keyword evidence="10 12" id="KW-0739">Sodium transport</keyword>
<dbReference type="Gene3D" id="3.40.525.10">
    <property type="entry name" value="CRAL-TRIO lipid binding domain"/>
    <property type="match status" value="1"/>
</dbReference>
<reference evidence="14" key="2">
    <citation type="submission" date="2020-06" db="EMBL/GenBank/DDBJ databases">
        <authorList>
            <person name="Sheffer M."/>
        </authorList>
    </citation>
    <scope>NUCLEOTIDE SEQUENCE</scope>
</reference>
<dbReference type="SMART" id="SM00516">
    <property type="entry name" value="SEC14"/>
    <property type="match status" value="1"/>
</dbReference>
<dbReference type="GO" id="GO:1902936">
    <property type="term" value="F:phosphatidylinositol bisphosphate binding"/>
    <property type="evidence" value="ECO:0007669"/>
    <property type="project" value="TreeGrafter"/>
</dbReference>
<keyword evidence="15" id="KW-1185">Reference proteome</keyword>
<evidence type="ECO:0000256" key="1">
    <source>
        <dbReference type="ARBA" id="ARBA00004141"/>
    </source>
</evidence>
<evidence type="ECO:0000256" key="2">
    <source>
        <dbReference type="ARBA" id="ARBA00007193"/>
    </source>
</evidence>
<dbReference type="Pfam" id="PF00858">
    <property type="entry name" value="ASC"/>
    <property type="match status" value="1"/>
</dbReference>
<dbReference type="InterPro" id="IPR036273">
    <property type="entry name" value="CRAL/TRIO_N_dom_sf"/>
</dbReference>
<dbReference type="InterPro" id="IPR001251">
    <property type="entry name" value="CRAL-TRIO_dom"/>
</dbReference>
<evidence type="ECO:0000256" key="6">
    <source>
        <dbReference type="ARBA" id="ARBA00022989"/>
    </source>
</evidence>
<evidence type="ECO:0000313" key="14">
    <source>
        <dbReference type="EMBL" id="KAF8778721.1"/>
    </source>
</evidence>
<evidence type="ECO:0000256" key="11">
    <source>
        <dbReference type="ARBA" id="ARBA00023303"/>
    </source>
</evidence>
<keyword evidence="5 12" id="KW-0812">Transmembrane</keyword>
<dbReference type="InterPro" id="IPR001873">
    <property type="entry name" value="ENaC"/>
</dbReference>
<evidence type="ECO:0000256" key="10">
    <source>
        <dbReference type="ARBA" id="ARBA00023201"/>
    </source>
</evidence>
<keyword evidence="4 12" id="KW-0894">Sodium channel</keyword>
<dbReference type="EMBL" id="JABXBU010002072">
    <property type="protein sequence ID" value="KAF8778721.1"/>
    <property type="molecule type" value="Genomic_DNA"/>
</dbReference>
<evidence type="ECO:0000259" key="13">
    <source>
        <dbReference type="PROSITE" id="PS50191"/>
    </source>
</evidence>
<evidence type="ECO:0000256" key="7">
    <source>
        <dbReference type="ARBA" id="ARBA00023053"/>
    </source>
</evidence>
<keyword evidence="3 12" id="KW-0813">Transport</keyword>
<comment type="subcellular location">
    <subcellularLocation>
        <location evidence="1">Membrane</location>
        <topology evidence="1">Multi-pass membrane protein</topology>
    </subcellularLocation>
</comment>
<comment type="caution">
    <text evidence="14">The sequence shown here is derived from an EMBL/GenBank/DDBJ whole genome shotgun (WGS) entry which is preliminary data.</text>
</comment>
<dbReference type="Gene3D" id="1.20.5.1200">
    <property type="entry name" value="Alpha-tocopherol transfer"/>
    <property type="match status" value="1"/>
</dbReference>
<evidence type="ECO:0000256" key="5">
    <source>
        <dbReference type="ARBA" id="ARBA00022692"/>
    </source>
</evidence>
<keyword evidence="6" id="KW-1133">Transmembrane helix</keyword>
<proteinExistence type="inferred from homology"/>
<dbReference type="AlphaFoldDB" id="A0A8T0ETJ3"/>
<dbReference type="SUPFAM" id="SSF46938">
    <property type="entry name" value="CRAL/TRIO N-terminal domain"/>
    <property type="match status" value="1"/>
</dbReference>
<accession>A0A8T0ETJ3</accession>
<dbReference type="Pfam" id="PF00650">
    <property type="entry name" value="CRAL_TRIO"/>
    <property type="match status" value="1"/>
</dbReference>
<protein>
    <submittedName>
        <fullName evidence="14">Clavesin-1 like protein</fullName>
    </submittedName>
</protein>
<evidence type="ECO:0000256" key="3">
    <source>
        <dbReference type="ARBA" id="ARBA00022448"/>
    </source>
</evidence>
<feature type="domain" description="CRAL-TRIO" evidence="13">
    <location>
        <begin position="106"/>
        <end position="269"/>
    </location>
</feature>
<evidence type="ECO:0000256" key="4">
    <source>
        <dbReference type="ARBA" id="ARBA00022461"/>
    </source>
</evidence>
<dbReference type="Gene3D" id="1.10.8.20">
    <property type="entry name" value="N-terminal domain of phosphatidylinositol transfer protein sec14p"/>
    <property type="match status" value="1"/>
</dbReference>
<dbReference type="GO" id="GO:0005272">
    <property type="term" value="F:sodium channel activity"/>
    <property type="evidence" value="ECO:0007669"/>
    <property type="project" value="UniProtKB-KW"/>
</dbReference>
<keyword evidence="11 12" id="KW-0407">Ion channel</keyword>
<comment type="similarity">
    <text evidence="2 12">Belongs to the amiloride-sensitive sodium channel (TC 1.A.6) family.</text>
</comment>
<dbReference type="Proteomes" id="UP000807504">
    <property type="component" value="Unassembled WGS sequence"/>
</dbReference>
<gene>
    <name evidence="14" type="ORF">HNY73_015417</name>
</gene>
<dbReference type="PANTHER" id="PTHR10174:SF208">
    <property type="entry name" value="CRAL-TRIO DOMAIN-CONTAINING PROTEIN DDB_G0278031"/>
    <property type="match status" value="1"/>
</dbReference>